<dbReference type="EMBL" id="JAIWYP010000002">
    <property type="protein sequence ID" value="KAH3868456.1"/>
    <property type="molecule type" value="Genomic_DNA"/>
</dbReference>
<accession>A0A9D4RH86</accession>
<reference evidence="1" key="1">
    <citation type="journal article" date="2019" name="bioRxiv">
        <title>The Genome of the Zebra Mussel, Dreissena polymorpha: A Resource for Invasive Species Research.</title>
        <authorList>
            <person name="McCartney M.A."/>
            <person name="Auch B."/>
            <person name="Kono T."/>
            <person name="Mallez S."/>
            <person name="Zhang Y."/>
            <person name="Obille A."/>
            <person name="Becker A."/>
            <person name="Abrahante J.E."/>
            <person name="Garbe J."/>
            <person name="Badalamenti J.P."/>
            <person name="Herman A."/>
            <person name="Mangelson H."/>
            <person name="Liachko I."/>
            <person name="Sullivan S."/>
            <person name="Sone E.D."/>
            <person name="Koren S."/>
            <person name="Silverstein K.A.T."/>
            <person name="Beckman K.B."/>
            <person name="Gohl D.M."/>
        </authorList>
    </citation>
    <scope>NUCLEOTIDE SEQUENCE</scope>
    <source>
        <strain evidence="1">Duluth1</strain>
        <tissue evidence="1">Whole animal</tissue>
    </source>
</reference>
<dbReference type="Proteomes" id="UP000828390">
    <property type="component" value="Unassembled WGS sequence"/>
</dbReference>
<dbReference type="AlphaFoldDB" id="A0A9D4RH86"/>
<protein>
    <submittedName>
        <fullName evidence="1">Uncharacterized protein</fullName>
    </submittedName>
</protein>
<sequence length="108" mass="11957">MFPEPTESPGSVTTTLDTVSTVSLVITTSRVCPRTCVGSFTCCIIPKEWSMLLNLRVTLSDGASRWKFRSPVKMMFLSVVAYFVKNWDHSSSKKVLDFKPLSFDGGGL</sequence>
<evidence type="ECO:0000313" key="2">
    <source>
        <dbReference type="Proteomes" id="UP000828390"/>
    </source>
</evidence>
<comment type="caution">
    <text evidence="1">The sequence shown here is derived from an EMBL/GenBank/DDBJ whole genome shotgun (WGS) entry which is preliminary data.</text>
</comment>
<reference evidence="1" key="2">
    <citation type="submission" date="2020-11" db="EMBL/GenBank/DDBJ databases">
        <authorList>
            <person name="McCartney M.A."/>
            <person name="Auch B."/>
            <person name="Kono T."/>
            <person name="Mallez S."/>
            <person name="Becker A."/>
            <person name="Gohl D.M."/>
            <person name="Silverstein K.A.T."/>
            <person name="Koren S."/>
            <person name="Bechman K.B."/>
            <person name="Herman A."/>
            <person name="Abrahante J.E."/>
            <person name="Garbe J."/>
        </authorList>
    </citation>
    <scope>NUCLEOTIDE SEQUENCE</scope>
    <source>
        <strain evidence="1">Duluth1</strain>
        <tissue evidence="1">Whole animal</tissue>
    </source>
</reference>
<organism evidence="1 2">
    <name type="scientific">Dreissena polymorpha</name>
    <name type="common">Zebra mussel</name>
    <name type="synonym">Mytilus polymorpha</name>
    <dbReference type="NCBI Taxonomy" id="45954"/>
    <lineage>
        <taxon>Eukaryota</taxon>
        <taxon>Metazoa</taxon>
        <taxon>Spiralia</taxon>
        <taxon>Lophotrochozoa</taxon>
        <taxon>Mollusca</taxon>
        <taxon>Bivalvia</taxon>
        <taxon>Autobranchia</taxon>
        <taxon>Heteroconchia</taxon>
        <taxon>Euheterodonta</taxon>
        <taxon>Imparidentia</taxon>
        <taxon>Neoheterodontei</taxon>
        <taxon>Myida</taxon>
        <taxon>Dreissenoidea</taxon>
        <taxon>Dreissenidae</taxon>
        <taxon>Dreissena</taxon>
    </lineage>
</organism>
<evidence type="ECO:0000313" key="1">
    <source>
        <dbReference type="EMBL" id="KAH3868456.1"/>
    </source>
</evidence>
<gene>
    <name evidence="1" type="ORF">DPMN_031604</name>
</gene>
<proteinExistence type="predicted"/>
<name>A0A9D4RH86_DREPO</name>
<keyword evidence="2" id="KW-1185">Reference proteome</keyword>